<name>A0A0E9SWV2_ANGAN</name>
<proteinExistence type="predicted"/>
<evidence type="ECO:0000313" key="1">
    <source>
        <dbReference type="EMBL" id="JAH45751.1"/>
    </source>
</evidence>
<sequence length="17" mass="1856">MMEGCYYSLSGGSPARF</sequence>
<dbReference type="EMBL" id="GBXM01062826">
    <property type="protein sequence ID" value="JAH45751.1"/>
    <property type="molecule type" value="Transcribed_RNA"/>
</dbReference>
<reference evidence="1" key="1">
    <citation type="submission" date="2014-11" db="EMBL/GenBank/DDBJ databases">
        <authorList>
            <person name="Amaro Gonzalez C."/>
        </authorList>
    </citation>
    <scope>NUCLEOTIDE SEQUENCE</scope>
</reference>
<reference evidence="1" key="2">
    <citation type="journal article" date="2015" name="Fish Shellfish Immunol.">
        <title>Early steps in the European eel (Anguilla anguilla)-Vibrio vulnificus interaction in the gills: Role of the RtxA13 toxin.</title>
        <authorList>
            <person name="Callol A."/>
            <person name="Pajuelo D."/>
            <person name="Ebbesson L."/>
            <person name="Teles M."/>
            <person name="MacKenzie S."/>
            <person name="Amaro C."/>
        </authorList>
    </citation>
    <scope>NUCLEOTIDE SEQUENCE</scope>
</reference>
<dbReference type="AlphaFoldDB" id="A0A0E9SWV2"/>
<accession>A0A0E9SWV2</accession>
<organism evidence="1">
    <name type="scientific">Anguilla anguilla</name>
    <name type="common">European freshwater eel</name>
    <name type="synonym">Muraena anguilla</name>
    <dbReference type="NCBI Taxonomy" id="7936"/>
    <lineage>
        <taxon>Eukaryota</taxon>
        <taxon>Metazoa</taxon>
        <taxon>Chordata</taxon>
        <taxon>Craniata</taxon>
        <taxon>Vertebrata</taxon>
        <taxon>Euteleostomi</taxon>
        <taxon>Actinopterygii</taxon>
        <taxon>Neopterygii</taxon>
        <taxon>Teleostei</taxon>
        <taxon>Anguilliformes</taxon>
        <taxon>Anguillidae</taxon>
        <taxon>Anguilla</taxon>
    </lineage>
</organism>
<protein>
    <submittedName>
        <fullName evidence="1">Uncharacterized protein</fullName>
    </submittedName>
</protein>